<dbReference type="Proteomes" id="UP001153334">
    <property type="component" value="Unassembled WGS sequence"/>
</dbReference>
<protein>
    <submittedName>
        <fullName evidence="1">Uncharacterized protein</fullName>
    </submittedName>
</protein>
<organism evidence="1 2">
    <name type="scientific">Nemania bipapillata</name>
    <dbReference type="NCBI Taxonomy" id="110536"/>
    <lineage>
        <taxon>Eukaryota</taxon>
        <taxon>Fungi</taxon>
        <taxon>Dikarya</taxon>
        <taxon>Ascomycota</taxon>
        <taxon>Pezizomycotina</taxon>
        <taxon>Sordariomycetes</taxon>
        <taxon>Xylariomycetidae</taxon>
        <taxon>Xylariales</taxon>
        <taxon>Xylariaceae</taxon>
        <taxon>Nemania</taxon>
    </lineage>
</organism>
<dbReference type="EMBL" id="JAPESX010002649">
    <property type="protein sequence ID" value="KAJ8107021.1"/>
    <property type="molecule type" value="Genomic_DNA"/>
</dbReference>
<sequence>MDLETNAPERRMHPFQRYEALSYVWGDLNDPEYIFLDGGVSLPVTKNLYAALRSLRLRDGGRKLWIDALCINQTDYEEKKIQLSLMKRVYQQAEKVIAYLPMSPSDQANINELVPKIMRAGMRYKEHQDSKEKTGSEPAQYTGPFNSISEVETTNIARKEGEPLSVALTNAFGENKTYLEGFGLPPADSPLWDSWRRFFMSPYFRRMWIWQEITLGNNLRIWFGNGEGDATPLIFAHHFLDLYSASMNSSYNAAWCDSDEDTQETLNERLLGSANALLMFRDRILMGRGRPHRRLIENLATVGTFDATDPRDKIYALLGLSCDGALFAEHVSYAPSESVERTFTRFAKLFVDRGEGIEVLLQAGLREEKDTWPSWVPHWEKLERNVRSDSARCSGKTSTPMQADEISRTLDVSGVILDDIEFVNDLVLEALQVTLEETLKKFLNNSFKSSRSLKADGKALINKIQTDNHYHHHRRHQKTAAL</sequence>
<evidence type="ECO:0000313" key="1">
    <source>
        <dbReference type="EMBL" id="KAJ8107021.1"/>
    </source>
</evidence>
<name>A0ACC2HVP2_9PEZI</name>
<reference evidence="1" key="1">
    <citation type="submission" date="2022-11" db="EMBL/GenBank/DDBJ databases">
        <title>Genome Sequence of Nemania bipapillata.</title>
        <authorList>
            <person name="Buettner E."/>
        </authorList>
    </citation>
    <scope>NUCLEOTIDE SEQUENCE</scope>
    <source>
        <strain evidence="1">CP14</strain>
    </source>
</reference>
<proteinExistence type="predicted"/>
<gene>
    <name evidence="1" type="ORF">ONZ43_g6866</name>
</gene>
<keyword evidence="2" id="KW-1185">Reference proteome</keyword>
<evidence type="ECO:0000313" key="2">
    <source>
        <dbReference type="Proteomes" id="UP001153334"/>
    </source>
</evidence>
<comment type="caution">
    <text evidence="1">The sequence shown here is derived from an EMBL/GenBank/DDBJ whole genome shotgun (WGS) entry which is preliminary data.</text>
</comment>
<accession>A0ACC2HVP2</accession>